<protein>
    <submittedName>
        <fullName evidence="2">Uncharacterized protein</fullName>
    </submittedName>
</protein>
<proteinExistence type="predicted"/>
<dbReference type="RefSeq" id="WP_342809501.1">
    <property type="nucleotide sequence ID" value="NZ_JAOPJZ010000014.1"/>
</dbReference>
<dbReference type="Proteomes" id="UP001321047">
    <property type="component" value="Unassembled WGS sequence"/>
</dbReference>
<dbReference type="EMBL" id="JAOPJZ010000014">
    <property type="protein sequence ID" value="MCU4753179.1"/>
    <property type="molecule type" value="Genomic_DNA"/>
</dbReference>
<comment type="caution">
    <text evidence="2">The sequence shown here is derived from an EMBL/GenBank/DDBJ whole genome shotgun (WGS) entry which is preliminary data.</text>
</comment>
<keyword evidence="3" id="KW-1185">Reference proteome</keyword>
<sequence>MGVTSWQAWGRTGDTADGDERGESNVTRAHSSRVSTYGGP</sequence>
<gene>
    <name evidence="2" type="ORF">OB919_14535</name>
</gene>
<evidence type="ECO:0000256" key="1">
    <source>
        <dbReference type="SAM" id="MobiDB-lite"/>
    </source>
</evidence>
<feature type="region of interest" description="Disordered" evidence="1">
    <location>
        <begin position="1"/>
        <end position="40"/>
    </location>
</feature>
<feature type="compositionally biased region" description="Polar residues" evidence="1">
    <location>
        <begin position="24"/>
        <end position="40"/>
    </location>
</feature>
<evidence type="ECO:0000313" key="3">
    <source>
        <dbReference type="Proteomes" id="UP001321047"/>
    </source>
</evidence>
<name>A0AAP2Z9H0_9EURY</name>
<dbReference type="AlphaFoldDB" id="A0AAP2Z9H0"/>
<accession>A0AAP2Z9H0</accession>
<organism evidence="2 3">
    <name type="scientific">Natronosalvus hydrolyticus</name>
    <dbReference type="NCBI Taxonomy" id="2979988"/>
    <lineage>
        <taxon>Archaea</taxon>
        <taxon>Methanobacteriati</taxon>
        <taxon>Methanobacteriota</taxon>
        <taxon>Stenosarchaea group</taxon>
        <taxon>Halobacteria</taxon>
        <taxon>Halobacteriales</taxon>
        <taxon>Natrialbaceae</taxon>
        <taxon>Natronosalvus</taxon>
    </lineage>
</organism>
<evidence type="ECO:0000313" key="2">
    <source>
        <dbReference type="EMBL" id="MCU4753179.1"/>
    </source>
</evidence>
<reference evidence="2 3" key="1">
    <citation type="submission" date="2022-09" db="EMBL/GenBank/DDBJ databases">
        <title>Enrichment on poylsaccharides allowed isolation of novel metabolic and taxonomic groups of Haloarchaea.</title>
        <authorList>
            <person name="Sorokin D.Y."/>
            <person name="Elcheninov A.G."/>
            <person name="Khizhniak T.V."/>
            <person name="Kolganova T.V."/>
            <person name="Kublanov I.V."/>
        </authorList>
    </citation>
    <scope>NUCLEOTIDE SEQUENCE [LARGE SCALE GENOMIC DNA]</scope>
    <source>
        <strain evidence="2 3">AArc-curdl1</strain>
    </source>
</reference>